<evidence type="ECO:0000256" key="1">
    <source>
        <dbReference type="ARBA" id="ARBA00011073"/>
    </source>
</evidence>
<feature type="active site" description="Charge relay system" evidence="5">
    <location>
        <position position="272"/>
    </location>
</feature>
<name>A0A3D8K5F2_9BURK</name>
<evidence type="ECO:0000259" key="6">
    <source>
        <dbReference type="Pfam" id="PF00082"/>
    </source>
</evidence>
<dbReference type="InterPro" id="IPR036852">
    <property type="entry name" value="Peptidase_S8/S53_dom_sf"/>
</dbReference>
<dbReference type="PROSITE" id="PS00136">
    <property type="entry name" value="SUBTILASE_ASP"/>
    <property type="match status" value="1"/>
</dbReference>
<dbReference type="Pfam" id="PF00082">
    <property type="entry name" value="Peptidase_S8"/>
    <property type="match status" value="1"/>
</dbReference>
<dbReference type="PANTHER" id="PTHR43806">
    <property type="entry name" value="PEPTIDASE S8"/>
    <property type="match status" value="1"/>
</dbReference>
<comment type="caution">
    <text evidence="7">The sequence shown here is derived from an EMBL/GenBank/DDBJ whole genome shotgun (WGS) entry which is preliminary data.</text>
</comment>
<evidence type="ECO:0000256" key="4">
    <source>
        <dbReference type="ARBA" id="ARBA00022825"/>
    </source>
</evidence>
<dbReference type="GO" id="GO:0004252">
    <property type="term" value="F:serine-type endopeptidase activity"/>
    <property type="evidence" value="ECO:0007669"/>
    <property type="project" value="UniProtKB-UniRule"/>
</dbReference>
<dbReference type="RefSeq" id="WP_115531720.1">
    <property type="nucleotide sequence ID" value="NZ_QRGA01000001.1"/>
</dbReference>
<keyword evidence="2 5" id="KW-0645">Protease</keyword>
<dbReference type="InterPro" id="IPR000209">
    <property type="entry name" value="Peptidase_S8/S53_dom"/>
</dbReference>
<dbReference type="GO" id="GO:0006508">
    <property type="term" value="P:proteolysis"/>
    <property type="evidence" value="ECO:0007669"/>
    <property type="project" value="UniProtKB-KW"/>
</dbReference>
<dbReference type="PRINTS" id="PR00723">
    <property type="entry name" value="SUBTILISIN"/>
</dbReference>
<dbReference type="SUPFAM" id="SSF52743">
    <property type="entry name" value="Subtilisin-like"/>
    <property type="match status" value="1"/>
</dbReference>
<reference evidence="7 8" key="1">
    <citation type="submission" date="2018-08" db="EMBL/GenBank/DDBJ databases">
        <title>Paraburkholderia sp. DHOM06 isolated from forest soil.</title>
        <authorList>
            <person name="Gao Z.-H."/>
            <person name="Qiu L.-H."/>
        </authorList>
    </citation>
    <scope>NUCLEOTIDE SEQUENCE [LARGE SCALE GENOMIC DNA]</scope>
    <source>
        <strain evidence="7 8">DHOM06</strain>
    </source>
</reference>
<feature type="active site" description="Charge relay system" evidence="5">
    <location>
        <position position="239"/>
    </location>
</feature>
<gene>
    <name evidence="7" type="ORF">DWV00_01275</name>
</gene>
<proteinExistence type="inferred from homology"/>
<evidence type="ECO:0000313" key="8">
    <source>
        <dbReference type="Proteomes" id="UP000256838"/>
    </source>
</evidence>
<evidence type="ECO:0000256" key="3">
    <source>
        <dbReference type="ARBA" id="ARBA00022801"/>
    </source>
</evidence>
<dbReference type="InterPro" id="IPR022398">
    <property type="entry name" value="Peptidase_S8_His-AS"/>
</dbReference>
<dbReference type="InterPro" id="IPR015500">
    <property type="entry name" value="Peptidase_S8_subtilisin-rel"/>
</dbReference>
<organism evidence="7 8">
    <name type="scientific">Trinickia dinghuensis</name>
    <dbReference type="NCBI Taxonomy" id="2291023"/>
    <lineage>
        <taxon>Bacteria</taxon>
        <taxon>Pseudomonadati</taxon>
        <taxon>Pseudomonadota</taxon>
        <taxon>Betaproteobacteria</taxon>
        <taxon>Burkholderiales</taxon>
        <taxon>Burkholderiaceae</taxon>
        <taxon>Trinickia</taxon>
    </lineage>
</organism>
<dbReference type="InterPro" id="IPR050131">
    <property type="entry name" value="Peptidase_S8_subtilisin-like"/>
</dbReference>
<feature type="active site" description="Charge relay system" evidence="5">
    <location>
        <position position="426"/>
    </location>
</feature>
<dbReference type="InterPro" id="IPR023827">
    <property type="entry name" value="Peptidase_S8_Asp-AS"/>
</dbReference>
<dbReference type="PANTHER" id="PTHR43806:SF11">
    <property type="entry name" value="CEREVISIN-RELATED"/>
    <property type="match status" value="1"/>
</dbReference>
<dbReference type="AlphaFoldDB" id="A0A3D8K5F2"/>
<sequence length="490" mass="50485">MSIVTRARFAALSNLSEQVKTAARRIASVRVAALAAAVLPLAVACSDVPLVPPSNVEIDPSVMRQIYDDGERMIVVAVDNPSESVPMLAGTTIGAYDGGPGYAASDGARATIAAIASDYKLEQVMAWPIVPLQVHCAVFEVRDSRTRAQVIEQLSHDKRVKLVQPLQSFRTVGSVSKPGGEAGAGAASAMAAVAPDPKDAAAHAYDANYVDLERGLREIDALSAQRYSQGEGVRVAIIDTGIDTSHPGLAGSIAMRRDFVEQGWPAFDRDVHGTAVAGVIAANPNGGRGMVGVAPRARILAFKACWQEPSSGGHANGGASTCNSLTLAQALAAAIESHASIINLSLSGPPDPLLTQLVQYSLKHGIVVVGAVPPSGDMRAFPVGIPHVIAADYAGAKTTAPVVRAPGRDVLSLTPGGHYDFFTGTSFSTAFVSGVAALMLAVDPKLDADQIYTALKNSAHGDAARQTVDACSALSAVSGVVCGAVASRSQ</sequence>
<evidence type="ECO:0000256" key="5">
    <source>
        <dbReference type="PROSITE-ProRule" id="PRU01240"/>
    </source>
</evidence>
<protein>
    <submittedName>
        <fullName evidence="7">Serine protease</fullName>
    </submittedName>
</protein>
<keyword evidence="4 5" id="KW-0720">Serine protease</keyword>
<dbReference type="Gene3D" id="3.40.50.200">
    <property type="entry name" value="Peptidase S8/S53 domain"/>
    <property type="match status" value="1"/>
</dbReference>
<dbReference type="EMBL" id="QRGA01000001">
    <property type="protein sequence ID" value="RDV00451.1"/>
    <property type="molecule type" value="Genomic_DNA"/>
</dbReference>
<comment type="similarity">
    <text evidence="1 5">Belongs to the peptidase S8 family.</text>
</comment>
<dbReference type="PROSITE" id="PS51892">
    <property type="entry name" value="SUBTILASE"/>
    <property type="match status" value="1"/>
</dbReference>
<keyword evidence="3 5" id="KW-0378">Hydrolase</keyword>
<evidence type="ECO:0000256" key="2">
    <source>
        <dbReference type="ARBA" id="ARBA00022670"/>
    </source>
</evidence>
<dbReference type="PROSITE" id="PS00137">
    <property type="entry name" value="SUBTILASE_HIS"/>
    <property type="match status" value="1"/>
</dbReference>
<keyword evidence="8" id="KW-1185">Reference proteome</keyword>
<dbReference type="OrthoDB" id="9790784at2"/>
<dbReference type="Proteomes" id="UP000256838">
    <property type="component" value="Unassembled WGS sequence"/>
</dbReference>
<accession>A0A3D8K5F2</accession>
<feature type="domain" description="Peptidase S8/S53" evidence="6">
    <location>
        <begin position="230"/>
        <end position="461"/>
    </location>
</feature>
<evidence type="ECO:0000313" key="7">
    <source>
        <dbReference type="EMBL" id="RDV00451.1"/>
    </source>
</evidence>